<comment type="caution">
    <text evidence="6">The sequence shown here is derived from an EMBL/GenBank/DDBJ whole genome shotgun (WGS) entry which is preliminary data.</text>
</comment>
<comment type="pathway">
    <text evidence="1">Lipid metabolism.</text>
</comment>
<evidence type="ECO:0000259" key="5">
    <source>
        <dbReference type="Pfam" id="PF13847"/>
    </source>
</evidence>
<dbReference type="PANTHER" id="PTHR44307:SF2">
    <property type="entry name" value="PHOSPHOETHANOLAMINE METHYLTRANSFERASE ISOFORM X1"/>
    <property type="match status" value="1"/>
</dbReference>
<dbReference type="GO" id="GO:0008168">
    <property type="term" value="F:methyltransferase activity"/>
    <property type="evidence" value="ECO:0007669"/>
    <property type="project" value="UniProtKB-KW"/>
</dbReference>
<evidence type="ECO:0000313" key="6">
    <source>
        <dbReference type="EMBL" id="MFD1196716.1"/>
    </source>
</evidence>
<dbReference type="CDD" id="cd02440">
    <property type="entry name" value="AdoMet_MTases"/>
    <property type="match status" value="1"/>
</dbReference>
<evidence type="ECO:0000256" key="4">
    <source>
        <dbReference type="ARBA" id="ARBA00025707"/>
    </source>
</evidence>
<feature type="domain" description="Methyltransferase" evidence="5">
    <location>
        <begin position="41"/>
        <end position="149"/>
    </location>
</feature>
<keyword evidence="7" id="KW-1185">Reference proteome</keyword>
<gene>
    <name evidence="6" type="ORF">ACFQ3C_18795</name>
</gene>
<keyword evidence="3 6" id="KW-0808">Transferase</keyword>
<protein>
    <submittedName>
        <fullName evidence="6">Class I SAM-dependent methyltransferase</fullName>
        <ecNumber evidence="6">2.1.1.-</ecNumber>
    </submittedName>
</protein>
<evidence type="ECO:0000256" key="2">
    <source>
        <dbReference type="ARBA" id="ARBA00022603"/>
    </source>
</evidence>
<dbReference type="Proteomes" id="UP001597151">
    <property type="component" value="Unassembled WGS sequence"/>
</dbReference>
<name>A0ABW3TII9_9RHOB</name>
<proteinExistence type="predicted"/>
<evidence type="ECO:0000256" key="3">
    <source>
        <dbReference type="ARBA" id="ARBA00022679"/>
    </source>
</evidence>
<dbReference type="EC" id="2.1.1.-" evidence="6"/>
<accession>A0ABW3TII9</accession>
<dbReference type="Pfam" id="PF13847">
    <property type="entry name" value="Methyltransf_31"/>
    <property type="match status" value="1"/>
</dbReference>
<dbReference type="PANTHER" id="PTHR44307">
    <property type="entry name" value="PHOSPHOETHANOLAMINE METHYLTRANSFERASE"/>
    <property type="match status" value="1"/>
</dbReference>
<dbReference type="EMBL" id="JBHTKR010000014">
    <property type="protein sequence ID" value="MFD1196716.1"/>
    <property type="molecule type" value="Genomic_DNA"/>
</dbReference>
<evidence type="ECO:0000256" key="1">
    <source>
        <dbReference type="ARBA" id="ARBA00005189"/>
    </source>
</evidence>
<evidence type="ECO:0000313" key="7">
    <source>
        <dbReference type="Proteomes" id="UP001597151"/>
    </source>
</evidence>
<sequence length="259" mass="28984">MSETSYPPEFVTKLEMQWGVGFLSPGGPEEVREILRDIDVKGKVVLDIGCGTGGTDIVIARDLEPERLVGIDIEPFLIDKGRKNIASAELEKVVDLRLVDAGPLPFEDQSFDIVFSKDSLIHFEDKATLYREVFRVLRPDGLFAASDWLRSPDADELEGYNEWRSLTGHSFSMQTAEETKAEMIAAGLEQVKTRDRNKWYSKTAAQEVKMMESDEWRSQYVAVFGEEGYAKGLALRIANARAAACGGLRPTHLHARRGE</sequence>
<organism evidence="6 7">
    <name type="scientific">Seohaeicola saemankumensis</name>
    <dbReference type="NCBI Taxonomy" id="481181"/>
    <lineage>
        <taxon>Bacteria</taxon>
        <taxon>Pseudomonadati</taxon>
        <taxon>Pseudomonadota</taxon>
        <taxon>Alphaproteobacteria</taxon>
        <taxon>Rhodobacterales</taxon>
        <taxon>Roseobacteraceae</taxon>
        <taxon>Seohaeicola</taxon>
    </lineage>
</organism>
<dbReference type="SUPFAM" id="SSF53335">
    <property type="entry name" value="S-adenosyl-L-methionine-dependent methyltransferases"/>
    <property type="match status" value="1"/>
</dbReference>
<dbReference type="GO" id="GO:0032259">
    <property type="term" value="P:methylation"/>
    <property type="evidence" value="ECO:0007669"/>
    <property type="project" value="UniProtKB-KW"/>
</dbReference>
<keyword evidence="2 6" id="KW-0489">Methyltransferase</keyword>
<comment type="pathway">
    <text evidence="4">Phospholipid metabolism.</text>
</comment>
<dbReference type="Gene3D" id="3.40.50.150">
    <property type="entry name" value="Vaccinia Virus protein VP39"/>
    <property type="match status" value="1"/>
</dbReference>
<reference evidence="7" key="1">
    <citation type="journal article" date="2019" name="Int. J. Syst. Evol. Microbiol.">
        <title>The Global Catalogue of Microorganisms (GCM) 10K type strain sequencing project: providing services to taxonomists for standard genome sequencing and annotation.</title>
        <authorList>
            <consortium name="The Broad Institute Genomics Platform"/>
            <consortium name="The Broad Institute Genome Sequencing Center for Infectious Disease"/>
            <person name="Wu L."/>
            <person name="Ma J."/>
        </authorList>
    </citation>
    <scope>NUCLEOTIDE SEQUENCE [LARGE SCALE GENOMIC DNA]</scope>
    <source>
        <strain evidence="7">CCUG 55328</strain>
    </source>
</reference>
<dbReference type="RefSeq" id="WP_380795214.1">
    <property type="nucleotide sequence ID" value="NZ_JBHTKR010000014.1"/>
</dbReference>
<dbReference type="InterPro" id="IPR029063">
    <property type="entry name" value="SAM-dependent_MTases_sf"/>
</dbReference>
<dbReference type="InterPro" id="IPR025714">
    <property type="entry name" value="Methyltranfer_dom"/>
</dbReference>